<keyword evidence="1" id="KW-0863">Zinc-finger</keyword>
<proteinExistence type="predicted"/>
<dbReference type="PANTHER" id="PTHR21319">
    <property type="entry name" value="RING FINGER AND CHY ZINC FINGER DOMAIN-CONTAINING PROTEIN 1"/>
    <property type="match status" value="1"/>
</dbReference>
<comment type="caution">
    <text evidence="4">The sequence shown here is derived from an EMBL/GenBank/DDBJ whole genome shotgun (WGS) entry which is preliminary data.</text>
</comment>
<dbReference type="Gene3D" id="3.30.460.10">
    <property type="entry name" value="Beta Polymerase, domain 2"/>
    <property type="match status" value="1"/>
</dbReference>
<dbReference type="PANTHER" id="PTHR21319:SF53">
    <property type="entry name" value="RING FINGER AND CHY ZINC FINGER DOMAIN-CONTAINING PROTEIN 1"/>
    <property type="match status" value="1"/>
</dbReference>
<dbReference type="InterPro" id="IPR043519">
    <property type="entry name" value="NT_sf"/>
</dbReference>
<accession>A0AAD3DLZ6</accession>
<dbReference type="AlphaFoldDB" id="A0AAD3DLZ6"/>
<gene>
    <name evidence="4" type="ORF">Agub_g3201</name>
</gene>
<dbReference type="GO" id="GO:0006511">
    <property type="term" value="P:ubiquitin-dependent protein catabolic process"/>
    <property type="evidence" value="ECO:0007669"/>
    <property type="project" value="TreeGrafter"/>
</dbReference>
<keyword evidence="5" id="KW-1185">Reference proteome</keyword>
<dbReference type="PROSITE" id="PS51270">
    <property type="entry name" value="ZF_CTCHY"/>
    <property type="match status" value="1"/>
</dbReference>
<keyword evidence="1" id="KW-0862">Zinc</keyword>
<organism evidence="4 5">
    <name type="scientific">Astrephomene gubernaculifera</name>
    <dbReference type="NCBI Taxonomy" id="47775"/>
    <lineage>
        <taxon>Eukaryota</taxon>
        <taxon>Viridiplantae</taxon>
        <taxon>Chlorophyta</taxon>
        <taxon>core chlorophytes</taxon>
        <taxon>Chlorophyceae</taxon>
        <taxon>CS clade</taxon>
        <taxon>Chlamydomonadales</taxon>
        <taxon>Astrephomenaceae</taxon>
        <taxon>Astrephomene</taxon>
    </lineage>
</organism>
<dbReference type="InterPro" id="IPR001841">
    <property type="entry name" value="Znf_RING"/>
</dbReference>
<feature type="non-terminal residue" evidence="4">
    <location>
        <position position="1"/>
    </location>
</feature>
<protein>
    <recommendedName>
        <fullName evidence="6">RING-type domain-containing protein</fullName>
    </recommendedName>
</protein>
<dbReference type="PROSITE" id="PS50089">
    <property type="entry name" value="ZF_RING_2"/>
    <property type="match status" value="1"/>
</dbReference>
<feature type="non-terminal residue" evidence="4">
    <location>
        <position position="504"/>
    </location>
</feature>
<dbReference type="GO" id="GO:0016567">
    <property type="term" value="P:protein ubiquitination"/>
    <property type="evidence" value="ECO:0007669"/>
    <property type="project" value="TreeGrafter"/>
</dbReference>
<sequence length="504" mass="54311">CGSKLDRRSIQRLRCLKCSHDNQTPSKSCCNICGASFGRKHACTVCHVYSHDKDMWHCDKCGICRLGEREQYRHCDTCDACLPTTHFATHTCAPNAMHRECLLCRGYLFTSRSQVACLPGCGHLAIHLSCLQAADAEGSADRLACPHCSEQRSEAASAHILNASASSGSGAGSSSGMGAEASQELKAILTKLNLHEEEEEEDCEGVREGSIMNCARHMYPPSKVYFMDGTTCGTYLRRFNDLPNLVTPSDEENEASREAVDRVARTLHALDEVSVDRVHKGGSFGRKTSVRGRFDVDLPVFANNLPADPASSVVLMRQKLGVKEVQLKIEKNLLQFEADGVDMDVLLLHNLAKGQPAGVDKAQVHVAALVAPLLGMTDAQIAALAAAPPDGARERGVVESLTKFVGDQHTVANQAVRLFKVAGTLMMKLGVEKINLKIEKNLLQFEADGVDMDVLLLRNLAKGQPAGVDKAQVHVAALVAPLLGMTDAQIAALAAAPPDGARER</sequence>
<dbReference type="PROSITE" id="PS50152">
    <property type="entry name" value="25A_SYNTH_3"/>
    <property type="match status" value="1"/>
</dbReference>
<evidence type="ECO:0000259" key="3">
    <source>
        <dbReference type="PROSITE" id="PS51270"/>
    </source>
</evidence>
<keyword evidence="1" id="KW-0479">Metal-binding</keyword>
<dbReference type="InterPro" id="IPR017921">
    <property type="entry name" value="Znf_CTCHY"/>
</dbReference>
<dbReference type="GO" id="GO:0008270">
    <property type="term" value="F:zinc ion binding"/>
    <property type="evidence" value="ECO:0007669"/>
    <property type="project" value="UniProtKB-KW"/>
</dbReference>
<dbReference type="SUPFAM" id="SSF81301">
    <property type="entry name" value="Nucleotidyltransferase"/>
    <property type="match status" value="1"/>
</dbReference>
<dbReference type="Proteomes" id="UP001054857">
    <property type="component" value="Unassembled WGS sequence"/>
</dbReference>
<evidence type="ECO:0000256" key="1">
    <source>
        <dbReference type="PROSITE-ProRule" id="PRU00175"/>
    </source>
</evidence>
<dbReference type="SUPFAM" id="SSF161245">
    <property type="entry name" value="Zinc hairpin stack"/>
    <property type="match status" value="1"/>
</dbReference>
<evidence type="ECO:0000259" key="2">
    <source>
        <dbReference type="PROSITE" id="PS50089"/>
    </source>
</evidence>
<name>A0AAD3DLZ6_9CHLO</name>
<dbReference type="EMBL" id="BMAR01000003">
    <property type="protein sequence ID" value="GFR42301.1"/>
    <property type="molecule type" value="Genomic_DNA"/>
</dbReference>
<evidence type="ECO:0000313" key="5">
    <source>
        <dbReference type="Proteomes" id="UP001054857"/>
    </source>
</evidence>
<feature type="domain" description="RING-type" evidence="2">
    <location>
        <begin position="101"/>
        <end position="149"/>
    </location>
</feature>
<evidence type="ECO:0000313" key="4">
    <source>
        <dbReference type="EMBL" id="GFR42301.1"/>
    </source>
</evidence>
<reference evidence="4 5" key="1">
    <citation type="journal article" date="2021" name="Sci. Rep.">
        <title>Genome sequencing of the multicellular alga Astrephomene provides insights into convergent evolution of germ-soma differentiation.</title>
        <authorList>
            <person name="Yamashita S."/>
            <person name="Yamamoto K."/>
            <person name="Matsuzaki R."/>
            <person name="Suzuki S."/>
            <person name="Yamaguchi H."/>
            <person name="Hirooka S."/>
            <person name="Minakuchi Y."/>
            <person name="Miyagishima S."/>
            <person name="Kawachi M."/>
            <person name="Toyoda A."/>
            <person name="Nozaki H."/>
        </authorList>
    </citation>
    <scope>NUCLEOTIDE SEQUENCE [LARGE SCALE GENOMIC DNA]</scope>
    <source>
        <strain evidence="4 5">NIES-4017</strain>
    </source>
</reference>
<dbReference type="GO" id="GO:0005634">
    <property type="term" value="C:nucleus"/>
    <property type="evidence" value="ECO:0007669"/>
    <property type="project" value="TreeGrafter"/>
</dbReference>
<feature type="domain" description="CTCHY-type" evidence="3">
    <location>
        <begin position="38"/>
        <end position="100"/>
    </location>
</feature>
<dbReference type="GO" id="GO:0061630">
    <property type="term" value="F:ubiquitin protein ligase activity"/>
    <property type="evidence" value="ECO:0007669"/>
    <property type="project" value="TreeGrafter"/>
</dbReference>
<dbReference type="InterPro" id="IPR037275">
    <property type="entry name" value="Znf_CTCHY_sf"/>
</dbReference>
<evidence type="ECO:0008006" key="6">
    <source>
        <dbReference type="Google" id="ProtNLM"/>
    </source>
</evidence>